<evidence type="ECO:0000313" key="9">
    <source>
        <dbReference type="Proteomes" id="UP000694864"/>
    </source>
</evidence>
<evidence type="ECO:0000256" key="8">
    <source>
        <dbReference type="SAM" id="Phobius"/>
    </source>
</evidence>
<evidence type="ECO:0000256" key="6">
    <source>
        <dbReference type="RuleBase" id="RU004335"/>
    </source>
</evidence>
<name>A0ABM0XF20_CAMSA</name>
<gene>
    <name evidence="10" type="primary">LOC104763301</name>
</gene>
<feature type="transmembrane region" description="Helical" evidence="8">
    <location>
        <begin position="59"/>
        <end position="79"/>
    </location>
</feature>
<keyword evidence="4 7" id="KW-0378">Hydrolase</keyword>
<evidence type="ECO:0000256" key="2">
    <source>
        <dbReference type="ARBA" id="ARBA00008773"/>
    </source>
</evidence>
<dbReference type="InterPro" id="IPR000490">
    <property type="entry name" value="Glyco_hydro_17"/>
</dbReference>
<keyword evidence="8" id="KW-0812">Transmembrane</keyword>
<dbReference type="SUPFAM" id="SSF51445">
    <property type="entry name" value="(Trans)glycosidases"/>
    <property type="match status" value="1"/>
</dbReference>
<keyword evidence="9" id="KW-1185">Reference proteome</keyword>
<dbReference type="InterPro" id="IPR017853">
    <property type="entry name" value="GH"/>
</dbReference>
<comment type="catalytic activity">
    <reaction evidence="1">
        <text>Hydrolysis of (1-&gt;3)-beta-D-glucosidic linkages in (1-&gt;3)-beta-D-glucans.</text>
        <dbReference type="EC" id="3.2.1.39"/>
    </reaction>
</comment>
<dbReference type="PANTHER" id="PTHR32227">
    <property type="entry name" value="GLUCAN ENDO-1,3-BETA-GLUCOSIDASE BG1-RELATED-RELATED"/>
    <property type="match status" value="1"/>
</dbReference>
<dbReference type="PROSITE" id="PS00587">
    <property type="entry name" value="GLYCOSYL_HYDROL_F17"/>
    <property type="match status" value="1"/>
</dbReference>
<organism evidence="9 10">
    <name type="scientific">Camelina sativa</name>
    <name type="common">False flax</name>
    <name type="synonym">Myagrum sativum</name>
    <dbReference type="NCBI Taxonomy" id="90675"/>
    <lineage>
        <taxon>Eukaryota</taxon>
        <taxon>Viridiplantae</taxon>
        <taxon>Streptophyta</taxon>
        <taxon>Embryophyta</taxon>
        <taxon>Tracheophyta</taxon>
        <taxon>Spermatophyta</taxon>
        <taxon>Magnoliopsida</taxon>
        <taxon>eudicotyledons</taxon>
        <taxon>Gunneridae</taxon>
        <taxon>Pentapetalae</taxon>
        <taxon>rosids</taxon>
        <taxon>malvids</taxon>
        <taxon>Brassicales</taxon>
        <taxon>Brassicaceae</taxon>
        <taxon>Camelineae</taxon>
        <taxon>Camelina</taxon>
    </lineage>
</organism>
<feature type="transmembrane region" description="Helical" evidence="8">
    <location>
        <begin position="6"/>
        <end position="25"/>
    </location>
</feature>
<dbReference type="RefSeq" id="XP_010484991.2">
    <property type="nucleotide sequence ID" value="XM_010486689.2"/>
</dbReference>
<feature type="transmembrane region" description="Helical" evidence="8">
    <location>
        <begin position="85"/>
        <end position="103"/>
    </location>
</feature>
<evidence type="ECO:0000313" key="10">
    <source>
        <dbReference type="RefSeq" id="XP_010484991.2"/>
    </source>
</evidence>
<sequence length="372" mass="41353">MDTAEIMPALAVLAVHFLIMAILVVRSFCVPIPKFSTYTIGSFSGGFAVKQLNWPEPDLSIQHVILTILYCCLSGYVGYQKPVCPPFVFLALVLARFFVDLIFEKAGLYFNKAKQAQAILLIYVAVGNEPFLTAYNGSFINLTYPALFNIQTALNEAGVGDFIKATVPLNADVYNSPLDNQVPSAGRFRSDIIQEITQIVNFLAQNKAPFTVNIYPFLSLRLSSDVPFDYAFFDGQNTVNDNGVIYTNVFNASFDTLVASLNVLNHGDMELIVGEVGWPTDGDKNANVQNAERFYSGLLQWLSNNIGTPMRKGYIEVYLFGFIDEDAKSVAPGNFERHWGIFKFDGQPKFPLPINHQESMSKLLKNSKGKIN</sequence>
<protein>
    <recommendedName>
        <fullName evidence="3">glucan endo-1,3-beta-D-glucosidase</fullName>
        <ecNumber evidence="3">3.2.1.39</ecNumber>
    </recommendedName>
</protein>
<comment type="similarity">
    <text evidence="2 6">Belongs to the glycosyl hydrolase 17 family.</text>
</comment>
<keyword evidence="5 7" id="KW-0326">Glycosidase</keyword>
<dbReference type="Gene3D" id="3.20.20.80">
    <property type="entry name" value="Glycosidases"/>
    <property type="match status" value="1"/>
</dbReference>
<evidence type="ECO:0000256" key="4">
    <source>
        <dbReference type="ARBA" id="ARBA00022801"/>
    </source>
</evidence>
<accession>A0ABM0XF20</accession>
<evidence type="ECO:0000256" key="7">
    <source>
        <dbReference type="RuleBase" id="RU004336"/>
    </source>
</evidence>
<evidence type="ECO:0000256" key="1">
    <source>
        <dbReference type="ARBA" id="ARBA00000382"/>
    </source>
</evidence>
<dbReference type="Pfam" id="PF00332">
    <property type="entry name" value="Glyco_hydro_17"/>
    <property type="match status" value="1"/>
</dbReference>
<dbReference type="InterPro" id="IPR044965">
    <property type="entry name" value="Glyco_hydro_17_plant"/>
</dbReference>
<dbReference type="Proteomes" id="UP000694864">
    <property type="component" value="Chromosome 18"/>
</dbReference>
<evidence type="ECO:0000256" key="5">
    <source>
        <dbReference type="ARBA" id="ARBA00023295"/>
    </source>
</evidence>
<keyword evidence="8" id="KW-1133">Transmembrane helix</keyword>
<reference evidence="9" key="1">
    <citation type="journal article" date="2014" name="Nat. Commun.">
        <title>The emerging biofuel crop Camelina sativa retains a highly undifferentiated hexaploid genome structure.</title>
        <authorList>
            <person name="Kagale S."/>
            <person name="Koh C."/>
            <person name="Nixon J."/>
            <person name="Bollina V."/>
            <person name="Clarke W.E."/>
            <person name="Tuteja R."/>
            <person name="Spillane C."/>
            <person name="Robinson S.J."/>
            <person name="Links M.G."/>
            <person name="Clarke C."/>
            <person name="Higgins E.E."/>
            <person name="Huebert T."/>
            <person name="Sharpe A.G."/>
            <person name="Parkin I.A."/>
        </authorList>
    </citation>
    <scope>NUCLEOTIDE SEQUENCE [LARGE SCALE GENOMIC DNA]</scope>
    <source>
        <strain evidence="9">cv. DH55</strain>
    </source>
</reference>
<proteinExistence type="inferred from homology"/>
<dbReference type="EC" id="3.2.1.39" evidence="3"/>
<reference evidence="10" key="2">
    <citation type="submission" date="2025-08" db="UniProtKB">
        <authorList>
            <consortium name="RefSeq"/>
        </authorList>
    </citation>
    <scope>IDENTIFICATION</scope>
    <source>
        <tissue evidence="10">Leaf</tissue>
    </source>
</reference>
<evidence type="ECO:0000256" key="3">
    <source>
        <dbReference type="ARBA" id="ARBA00012780"/>
    </source>
</evidence>
<dbReference type="GeneID" id="104763301"/>
<keyword evidence="8" id="KW-0472">Membrane</keyword>